<evidence type="ECO:0000313" key="1">
    <source>
        <dbReference type="EMBL" id="KAH3873602.1"/>
    </source>
</evidence>
<organism evidence="1 2">
    <name type="scientific">Dreissena polymorpha</name>
    <name type="common">Zebra mussel</name>
    <name type="synonym">Mytilus polymorpha</name>
    <dbReference type="NCBI Taxonomy" id="45954"/>
    <lineage>
        <taxon>Eukaryota</taxon>
        <taxon>Metazoa</taxon>
        <taxon>Spiralia</taxon>
        <taxon>Lophotrochozoa</taxon>
        <taxon>Mollusca</taxon>
        <taxon>Bivalvia</taxon>
        <taxon>Autobranchia</taxon>
        <taxon>Heteroconchia</taxon>
        <taxon>Euheterodonta</taxon>
        <taxon>Imparidentia</taxon>
        <taxon>Neoheterodontei</taxon>
        <taxon>Myida</taxon>
        <taxon>Dreissenoidea</taxon>
        <taxon>Dreissenidae</taxon>
        <taxon>Dreissena</taxon>
    </lineage>
</organism>
<gene>
    <name evidence="1" type="ORF">DPMN_036840</name>
</gene>
<protein>
    <submittedName>
        <fullName evidence="1">Uncharacterized protein</fullName>
    </submittedName>
</protein>
<evidence type="ECO:0000313" key="2">
    <source>
        <dbReference type="Proteomes" id="UP000828390"/>
    </source>
</evidence>
<name>A0A9D4RP74_DREPO</name>
<keyword evidence="2" id="KW-1185">Reference proteome</keyword>
<dbReference type="AlphaFoldDB" id="A0A9D4RP74"/>
<dbReference type="Proteomes" id="UP000828390">
    <property type="component" value="Unassembled WGS sequence"/>
</dbReference>
<reference evidence="1" key="2">
    <citation type="submission" date="2020-11" db="EMBL/GenBank/DDBJ databases">
        <authorList>
            <person name="McCartney M.A."/>
            <person name="Auch B."/>
            <person name="Kono T."/>
            <person name="Mallez S."/>
            <person name="Becker A."/>
            <person name="Gohl D.M."/>
            <person name="Silverstein K.A.T."/>
            <person name="Koren S."/>
            <person name="Bechman K.B."/>
            <person name="Herman A."/>
            <person name="Abrahante J.E."/>
            <person name="Garbe J."/>
        </authorList>
    </citation>
    <scope>NUCLEOTIDE SEQUENCE</scope>
    <source>
        <strain evidence="1">Duluth1</strain>
        <tissue evidence="1">Whole animal</tissue>
    </source>
</reference>
<accession>A0A9D4RP74</accession>
<reference evidence="1" key="1">
    <citation type="journal article" date="2019" name="bioRxiv">
        <title>The Genome of the Zebra Mussel, Dreissena polymorpha: A Resource for Invasive Species Research.</title>
        <authorList>
            <person name="McCartney M.A."/>
            <person name="Auch B."/>
            <person name="Kono T."/>
            <person name="Mallez S."/>
            <person name="Zhang Y."/>
            <person name="Obille A."/>
            <person name="Becker A."/>
            <person name="Abrahante J.E."/>
            <person name="Garbe J."/>
            <person name="Badalamenti J.P."/>
            <person name="Herman A."/>
            <person name="Mangelson H."/>
            <person name="Liachko I."/>
            <person name="Sullivan S."/>
            <person name="Sone E.D."/>
            <person name="Koren S."/>
            <person name="Silverstein K.A.T."/>
            <person name="Beckman K.B."/>
            <person name="Gohl D.M."/>
        </authorList>
    </citation>
    <scope>NUCLEOTIDE SEQUENCE</scope>
    <source>
        <strain evidence="1">Duluth1</strain>
        <tissue evidence="1">Whole animal</tissue>
    </source>
</reference>
<proteinExistence type="predicted"/>
<dbReference type="EMBL" id="JAIWYP010000002">
    <property type="protein sequence ID" value="KAH3873602.1"/>
    <property type="molecule type" value="Genomic_DNA"/>
</dbReference>
<sequence>MGNTNATMFSLQYPVLYQLTIGHSDKVDFFVTHSYSNQAGVNAAHGPWCTRQVIVGHHLVGPIQELHLTVVLVCDEECSRSCLTDTCDTACVCITLNHHIVPITTLHYYDFIMLTAPVCDCAIVLSICSNPVRVKRVCWMVVSGLKASVL</sequence>
<comment type="caution">
    <text evidence="1">The sequence shown here is derived from an EMBL/GenBank/DDBJ whole genome shotgun (WGS) entry which is preliminary data.</text>
</comment>